<accession>A0ABC9Z595</accession>
<organism evidence="2 3">
    <name type="scientific">Nocardia seriolae</name>
    <dbReference type="NCBI Taxonomy" id="37332"/>
    <lineage>
        <taxon>Bacteria</taxon>
        <taxon>Bacillati</taxon>
        <taxon>Actinomycetota</taxon>
        <taxon>Actinomycetes</taxon>
        <taxon>Mycobacteriales</taxon>
        <taxon>Nocardiaceae</taxon>
        <taxon>Nocardia</taxon>
    </lineage>
</organism>
<protein>
    <submittedName>
        <fullName evidence="2">GntR family transcriptional regulator</fullName>
    </submittedName>
</protein>
<gene>
    <name evidence="2" type="ORF">NSK11_contig00198-0001</name>
</gene>
<feature type="compositionally biased region" description="Low complexity" evidence="1">
    <location>
        <begin position="43"/>
        <end position="52"/>
    </location>
</feature>
<dbReference type="EMBL" id="BBYQ01000198">
    <property type="protein sequence ID" value="GAP32984.1"/>
    <property type="molecule type" value="Genomic_DNA"/>
</dbReference>
<keyword evidence="3" id="KW-1185">Reference proteome</keyword>
<reference evidence="3" key="1">
    <citation type="submission" date="2015-07" db="EMBL/GenBank/DDBJ databases">
        <title>Nocardia seriolae U-1 whole genome shotgun sequence.</title>
        <authorList>
            <person name="Imajoh M."/>
            <person name="Fukumoto Y."/>
            <person name="Sukeda M."/>
            <person name="Yamane J."/>
            <person name="Yamasaki K."/>
            <person name="Shimizu M."/>
            <person name="Ohnishi K."/>
            <person name="Oshima S."/>
        </authorList>
    </citation>
    <scope>NUCLEOTIDE SEQUENCE [LARGE SCALE GENOMIC DNA]</scope>
    <source>
        <strain evidence="3">U-1</strain>
    </source>
</reference>
<feature type="region of interest" description="Disordered" evidence="1">
    <location>
        <begin position="22"/>
        <end position="70"/>
    </location>
</feature>
<sequence>MENTASQGSVSAVDAVAVVEGDAGEGVAARDEERVARRGRGRGAVVGDAPADGGHDERAAQDDQYESAGI</sequence>
<evidence type="ECO:0000256" key="1">
    <source>
        <dbReference type="SAM" id="MobiDB-lite"/>
    </source>
</evidence>
<comment type="caution">
    <text evidence="2">The sequence shown here is derived from an EMBL/GenBank/DDBJ whole genome shotgun (WGS) entry which is preliminary data.</text>
</comment>
<name>A0ABC9Z595_9NOCA</name>
<proteinExistence type="predicted"/>
<reference evidence="2 3" key="2">
    <citation type="journal article" date="2016" name="Genome Announc.">
        <title>Draft Genome Sequence of Erythromycin- and Oxytetracycline-Sensitive Nocardia seriolae Strain U-1 (NBRC 110359).</title>
        <authorList>
            <person name="Imajoh M."/>
            <person name="Sukeda M."/>
            <person name="Shimizu M."/>
            <person name="Yamane J."/>
            <person name="Ohnishi K."/>
            <person name="Oshima S."/>
        </authorList>
    </citation>
    <scope>NUCLEOTIDE SEQUENCE [LARGE SCALE GENOMIC DNA]</scope>
    <source>
        <strain evidence="2 3">U-1</strain>
    </source>
</reference>
<evidence type="ECO:0000313" key="2">
    <source>
        <dbReference type="EMBL" id="GAP32984.1"/>
    </source>
</evidence>
<dbReference type="AlphaFoldDB" id="A0ABC9Z595"/>
<evidence type="ECO:0000313" key="3">
    <source>
        <dbReference type="Proteomes" id="UP000037179"/>
    </source>
</evidence>
<dbReference type="Proteomes" id="UP000037179">
    <property type="component" value="Unassembled WGS sequence"/>
</dbReference>